<dbReference type="PANTHER" id="PTHR43877:SF2">
    <property type="entry name" value="AMINOALKYLPHOSPHONATE N-ACETYLTRANSFERASE-RELATED"/>
    <property type="match status" value="1"/>
</dbReference>
<feature type="domain" description="N-acetyltransferase" evidence="3">
    <location>
        <begin position="171"/>
        <end position="316"/>
    </location>
</feature>
<sequence length="324" mass="35602">MSALIPFERCDEHYRLSAEIWNAAAGEKLAVHPSFVAYNTQTMPGLAQEGRLARVDGQAAGVVLASAVVLEGPFRGQAWVDVLAVAPQFQHRGIGAKLLAWAEEWLAGQGVTSVRLGGSLNPFAAGLPVELNTQDFFLKRGYEAATHPFEWDVTRSLKDYQPVYPEPLPGADLRPLQPGEEDELITFLKREFPGRWQYEVENFFRIGGHAADFMVLRTEIGVDGFCWMTFADSARPLDRFYMHDLPKPWGQLGPLGVGKGCRGKGFGGALIDAAARHLQSLGIDGSLIDWTSLLGLYAKFGYQPGRQYQILIKTLLPKATGNLG</sequence>
<dbReference type="STRING" id="360412.LARV_01498"/>
<dbReference type="CDD" id="cd04301">
    <property type="entry name" value="NAT_SF"/>
    <property type="match status" value="2"/>
</dbReference>
<keyword evidence="1 4" id="KW-0808">Transferase</keyword>
<dbReference type="SUPFAM" id="SSF55729">
    <property type="entry name" value="Acyl-CoA N-acyltransferases (Nat)"/>
    <property type="match status" value="2"/>
</dbReference>
<dbReference type="GO" id="GO:0016747">
    <property type="term" value="F:acyltransferase activity, transferring groups other than amino-acyl groups"/>
    <property type="evidence" value="ECO:0007669"/>
    <property type="project" value="InterPro"/>
</dbReference>
<evidence type="ECO:0000313" key="4">
    <source>
        <dbReference type="EMBL" id="GAP13743.1"/>
    </source>
</evidence>
<keyword evidence="5" id="KW-1185">Reference proteome</keyword>
<dbReference type="Proteomes" id="UP000055060">
    <property type="component" value="Unassembled WGS sequence"/>
</dbReference>
<protein>
    <submittedName>
        <fullName evidence="4">Predicted acetyltransferase</fullName>
    </submittedName>
</protein>
<dbReference type="PANTHER" id="PTHR43877">
    <property type="entry name" value="AMINOALKYLPHOSPHONATE N-ACETYLTRANSFERASE-RELATED-RELATED"/>
    <property type="match status" value="1"/>
</dbReference>
<dbReference type="InterPro" id="IPR050832">
    <property type="entry name" value="Bact_Acetyltransf"/>
</dbReference>
<dbReference type="EMBL" id="DF967972">
    <property type="protein sequence ID" value="GAP13743.1"/>
    <property type="molecule type" value="Genomic_DNA"/>
</dbReference>
<organism evidence="4">
    <name type="scientific">Longilinea arvoryzae</name>
    <dbReference type="NCBI Taxonomy" id="360412"/>
    <lineage>
        <taxon>Bacteria</taxon>
        <taxon>Bacillati</taxon>
        <taxon>Chloroflexota</taxon>
        <taxon>Anaerolineae</taxon>
        <taxon>Anaerolineales</taxon>
        <taxon>Anaerolineaceae</taxon>
        <taxon>Longilinea</taxon>
    </lineage>
</organism>
<dbReference type="PROSITE" id="PS51186">
    <property type="entry name" value="GNAT"/>
    <property type="match status" value="2"/>
</dbReference>
<dbReference type="InterPro" id="IPR016181">
    <property type="entry name" value="Acyl_CoA_acyltransferase"/>
</dbReference>
<dbReference type="InterPro" id="IPR000182">
    <property type="entry name" value="GNAT_dom"/>
</dbReference>
<accession>A0A0S7B8B5</accession>
<evidence type="ECO:0000313" key="5">
    <source>
        <dbReference type="Proteomes" id="UP000055060"/>
    </source>
</evidence>
<evidence type="ECO:0000259" key="3">
    <source>
        <dbReference type="PROSITE" id="PS51186"/>
    </source>
</evidence>
<dbReference type="Gene3D" id="3.40.630.30">
    <property type="match status" value="2"/>
</dbReference>
<evidence type="ECO:0000256" key="1">
    <source>
        <dbReference type="ARBA" id="ARBA00022679"/>
    </source>
</evidence>
<dbReference type="AlphaFoldDB" id="A0A0S7B8B5"/>
<feature type="domain" description="N-acetyltransferase" evidence="3">
    <location>
        <begin position="1"/>
        <end position="164"/>
    </location>
</feature>
<evidence type="ECO:0000256" key="2">
    <source>
        <dbReference type="ARBA" id="ARBA00023315"/>
    </source>
</evidence>
<reference evidence="4" key="1">
    <citation type="submission" date="2015-07" db="EMBL/GenBank/DDBJ databases">
        <title>Draft Genome Sequences of Anaerolinea thermolimosa IMO-1, Bellilinea caldifistulae GOMI-1, Leptolinea tardivitalis YMTK-2, Levilinea saccharolytica KIBI-1,Longilinea arvoryzae KOME-1, Previously Described as Members of the Anaerolineaceae (Chloroflexi).</title>
        <authorList>
            <person name="Sekiguchi Y."/>
            <person name="Ohashi A."/>
            <person name="Matsuura N."/>
            <person name="Tourlousse M.D."/>
        </authorList>
    </citation>
    <scope>NUCLEOTIDE SEQUENCE [LARGE SCALE GENOMIC DNA]</scope>
    <source>
        <strain evidence="4">KOME-1</strain>
    </source>
</reference>
<gene>
    <name evidence="4" type="ORF">LARV_01498</name>
</gene>
<proteinExistence type="predicted"/>
<name>A0A0S7B8B5_9CHLR</name>
<dbReference type="RefSeq" id="WP_075073061.1">
    <property type="nucleotide sequence ID" value="NZ_DF967972.1"/>
</dbReference>
<dbReference type="Pfam" id="PF00583">
    <property type="entry name" value="Acetyltransf_1"/>
    <property type="match status" value="2"/>
</dbReference>
<keyword evidence="2" id="KW-0012">Acyltransferase</keyword>